<comment type="similarity">
    <text evidence="1">Belongs to the UDP-glycosyltransferase family.</text>
</comment>
<gene>
    <name evidence="4" type="ORF">SAMN05192558_12335</name>
</gene>
<dbReference type="GO" id="GO:0017000">
    <property type="term" value="P:antibiotic biosynthetic process"/>
    <property type="evidence" value="ECO:0007669"/>
    <property type="project" value="UniProtKB-ARBA"/>
</dbReference>
<dbReference type="FunFam" id="3.40.50.2000:FF:000072">
    <property type="entry name" value="Glycosyl transferase"/>
    <property type="match status" value="1"/>
</dbReference>
<dbReference type="EMBL" id="FNJB01000023">
    <property type="protein sequence ID" value="SDP91554.1"/>
    <property type="molecule type" value="Genomic_DNA"/>
</dbReference>
<accession>A0A1H0WLI3</accession>
<dbReference type="InterPro" id="IPR010610">
    <property type="entry name" value="EryCIII-like_C"/>
</dbReference>
<dbReference type="PANTHER" id="PTHR48050:SF13">
    <property type="entry name" value="STEROL 3-BETA-GLUCOSYLTRANSFERASE UGT80A2"/>
    <property type="match status" value="1"/>
</dbReference>
<evidence type="ECO:0000313" key="4">
    <source>
        <dbReference type="EMBL" id="SDP91554.1"/>
    </source>
</evidence>
<dbReference type="InterPro" id="IPR006326">
    <property type="entry name" value="UDPGT_MGT-like"/>
</dbReference>
<evidence type="ECO:0000259" key="3">
    <source>
        <dbReference type="Pfam" id="PF06722"/>
    </source>
</evidence>
<dbReference type="OrthoDB" id="6620093at2"/>
<sequence>MPHVAFLAVPAHGHVNPSLALVAELVGRGHRVTFAINDEFAALVERAGAEVVPYESTFSAAVEKLANEPDDLASAQRMFHDEMVAVTPQVEAAYAGDRPDVVVYDIGAWHAPILAAKWQVPAIQLSPTFVAYDGMAEDFGIDLDAEPTPEMAALIAEFDEFAAAQGVDLTRDEVIYLPKRCVVTIPRSWQLKGEKVADHYTFVGPSVDTRAGEWIAPDERPVLLVSLGSAYNDRLDFYRECVRAFTGLDWHVLLSVGKSIDPAELGEVPANFEVVQWVPQVSVLAKASAFVTHAGMGSTMEGLYFGVPMVAVPQAVDQFMNGARLAELGLGAHVPKEEATADRLREAVLHVASDPDIAARVKAVRDEVRAAGGAAKAADVIESVL</sequence>
<dbReference type="InterPro" id="IPR035595">
    <property type="entry name" value="UDP_glycos_trans_CS"/>
</dbReference>
<protein>
    <submittedName>
        <fullName evidence="4">Glycosyltransferase, MGT family</fullName>
    </submittedName>
</protein>
<dbReference type="RefSeq" id="WP_091384295.1">
    <property type="nucleotide sequence ID" value="NZ_FNDV01000015.1"/>
</dbReference>
<dbReference type="InterPro" id="IPR050426">
    <property type="entry name" value="Glycosyltransferase_28"/>
</dbReference>
<evidence type="ECO:0000256" key="1">
    <source>
        <dbReference type="ARBA" id="ARBA00009995"/>
    </source>
</evidence>
<keyword evidence="2 4" id="KW-0808">Transferase</keyword>
<feature type="domain" description="Erythromycin biosynthesis protein CIII-like C-terminal" evidence="3">
    <location>
        <begin position="248"/>
        <end position="371"/>
    </location>
</feature>
<dbReference type="NCBIfam" id="TIGR01426">
    <property type="entry name" value="MGT"/>
    <property type="match status" value="1"/>
</dbReference>
<organism evidence="4 5">
    <name type="scientific">Actinokineospora alba</name>
    <dbReference type="NCBI Taxonomy" id="504798"/>
    <lineage>
        <taxon>Bacteria</taxon>
        <taxon>Bacillati</taxon>
        <taxon>Actinomycetota</taxon>
        <taxon>Actinomycetes</taxon>
        <taxon>Pseudonocardiales</taxon>
        <taxon>Pseudonocardiaceae</taxon>
        <taxon>Actinokineospora</taxon>
    </lineage>
</organism>
<proteinExistence type="inferred from homology"/>
<dbReference type="CDD" id="cd03784">
    <property type="entry name" value="GT1_Gtf-like"/>
    <property type="match status" value="1"/>
</dbReference>
<dbReference type="PANTHER" id="PTHR48050">
    <property type="entry name" value="STEROL 3-BETA-GLUCOSYLTRANSFERASE"/>
    <property type="match status" value="1"/>
</dbReference>
<dbReference type="GO" id="GO:0016758">
    <property type="term" value="F:hexosyltransferase activity"/>
    <property type="evidence" value="ECO:0007669"/>
    <property type="project" value="InterPro"/>
</dbReference>
<evidence type="ECO:0000313" key="5">
    <source>
        <dbReference type="Proteomes" id="UP000199651"/>
    </source>
</evidence>
<dbReference type="SUPFAM" id="SSF53756">
    <property type="entry name" value="UDP-Glycosyltransferase/glycogen phosphorylase"/>
    <property type="match status" value="1"/>
</dbReference>
<name>A0A1H0WLI3_9PSEU</name>
<reference evidence="5" key="1">
    <citation type="submission" date="2016-10" db="EMBL/GenBank/DDBJ databases">
        <authorList>
            <person name="Varghese N."/>
            <person name="Submissions S."/>
        </authorList>
    </citation>
    <scope>NUCLEOTIDE SEQUENCE [LARGE SCALE GENOMIC DNA]</scope>
    <source>
        <strain evidence="5">IBRC-M 10655</strain>
    </source>
</reference>
<dbReference type="PROSITE" id="PS00375">
    <property type="entry name" value="UDPGT"/>
    <property type="match status" value="1"/>
</dbReference>
<dbReference type="GO" id="GO:0008194">
    <property type="term" value="F:UDP-glycosyltransferase activity"/>
    <property type="evidence" value="ECO:0007669"/>
    <property type="project" value="InterPro"/>
</dbReference>
<evidence type="ECO:0000256" key="2">
    <source>
        <dbReference type="ARBA" id="ARBA00022679"/>
    </source>
</evidence>
<keyword evidence="5" id="KW-1185">Reference proteome</keyword>
<dbReference type="InterPro" id="IPR002213">
    <property type="entry name" value="UDP_glucos_trans"/>
</dbReference>
<dbReference type="Pfam" id="PF06722">
    <property type="entry name" value="EryCIII-like_C"/>
    <property type="match status" value="1"/>
</dbReference>
<dbReference type="Proteomes" id="UP000199651">
    <property type="component" value="Unassembled WGS sequence"/>
</dbReference>
<dbReference type="Gene3D" id="3.40.50.2000">
    <property type="entry name" value="Glycogen Phosphorylase B"/>
    <property type="match status" value="2"/>
</dbReference>
<dbReference type="STRING" id="504798.SAMN05421871_115140"/>
<dbReference type="AlphaFoldDB" id="A0A1H0WLI3"/>